<keyword evidence="6" id="KW-0812">Transmembrane</keyword>
<sequence>AGDADLADDPPVLLSPGGCGATPPFLLVLVPSAPSHSARRQAIRETWGGGASAAGGRPGGLPARTLFVLGVPPAPSEQPALRAEAERHGDLLQGAFADTYANLTRKTAFLLRWARSRCPDAPFILKADDDVFVNLPALTNYLASFRRAPPRLYLGRIHWWVRPQRDPRGRHHVPAAVYPDATFPLYCSGTAYVLSGEAAAAVLAAAPRVPFVAPEDVWVGLCAQRAGLAPRHSARMAGSARFPPDGCCYGEVLFSSHGLGPGELRRVWGLLQGEGGGCNALQRALGVLRCKALAVGEWLWQ</sequence>
<keyword evidence="5" id="KW-0808">Transferase</keyword>
<organism evidence="14 15">
    <name type="scientific">Accipiter nisus</name>
    <name type="common">Eurasian sparrowhawk</name>
    <dbReference type="NCBI Taxonomy" id="211598"/>
    <lineage>
        <taxon>Eukaryota</taxon>
        <taxon>Metazoa</taxon>
        <taxon>Chordata</taxon>
        <taxon>Craniata</taxon>
        <taxon>Vertebrata</taxon>
        <taxon>Euteleostomi</taxon>
        <taxon>Archelosauria</taxon>
        <taxon>Archosauria</taxon>
        <taxon>Dinosauria</taxon>
        <taxon>Saurischia</taxon>
        <taxon>Theropoda</taxon>
        <taxon>Coelurosauria</taxon>
        <taxon>Aves</taxon>
        <taxon>Neognathae</taxon>
        <taxon>Neoaves</taxon>
        <taxon>Telluraves</taxon>
        <taxon>Accipitrimorphae</taxon>
        <taxon>Accipitriformes</taxon>
        <taxon>Accipitridae</taxon>
        <taxon>Accipitrinae</taxon>
        <taxon>Accipiter</taxon>
    </lineage>
</organism>
<comment type="similarity">
    <text evidence="3 13">Belongs to the glycosyltransferase 31 family.</text>
</comment>
<evidence type="ECO:0000313" key="14">
    <source>
        <dbReference type="Ensembl" id="ENSANIP00000021724.1"/>
    </source>
</evidence>
<dbReference type="FunFam" id="3.90.550.50:FF:000001">
    <property type="entry name" value="Hexosyltransferase"/>
    <property type="match status" value="1"/>
</dbReference>
<keyword evidence="11" id="KW-0472">Membrane</keyword>
<comment type="pathway">
    <text evidence="2">Protein modification; protein glycosylation.</text>
</comment>
<dbReference type="PANTHER" id="PTHR11214:SF378">
    <property type="entry name" value="BETA-1,3-GALACTOSYLTRANSFERASE 4"/>
    <property type="match status" value="1"/>
</dbReference>
<evidence type="ECO:0000256" key="5">
    <source>
        <dbReference type="ARBA" id="ARBA00022679"/>
    </source>
</evidence>
<name>A0A8B9NGU0_9AVES</name>
<dbReference type="GO" id="GO:0016758">
    <property type="term" value="F:hexosyltransferase activity"/>
    <property type="evidence" value="ECO:0007669"/>
    <property type="project" value="InterPro"/>
</dbReference>
<protein>
    <recommendedName>
        <fullName evidence="13">Hexosyltransferase</fullName>
        <ecNumber evidence="13">2.4.1.-</ecNumber>
    </recommendedName>
</protein>
<proteinExistence type="inferred from homology"/>
<dbReference type="PANTHER" id="PTHR11214">
    <property type="entry name" value="BETA-1,3-N-ACETYLGLUCOSAMINYLTRANSFERASE"/>
    <property type="match status" value="1"/>
</dbReference>
<dbReference type="GO" id="GO:0006629">
    <property type="term" value="P:lipid metabolic process"/>
    <property type="evidence" value="ECO:0007669"/>
    <property type="project" value="UniProtKB-KW"/>
</dbReference>
<dbReference type="Pfam" id="PF01762">
    <property type="entry name" value="Galactosyl_T"/>
    <property type="match status" value="1"/>
</dbReference>
<evidence type="ECO:0000256" key="10">
    <source>
        <dbReference type="ARBA" id="ARBA00023098"/>
    </source>
</evidence>
<keyword evidence="15" id="KW-1185">Reference proteome</keyword>
<evidence type="ECO:0000256" key="4">
    <source>
        <dbReference type="ARBA" id="ARBA00022676"/>
    </source>
</evidence>
<reference evidence="14" key="1">
    <citation type="submission" date="2025-08" db="UniProtKB">
        <authorList>
            <consortium name="Ensembl"/>
        </authorList>
    </citation>
    <scope>IDENTIFICATION</scope>
</reference>
<evidence type="ECO:0000256" key="2">
    <source>
        <dbReference type="ARBA" id="ARBA00004922"/>
    </source>
</evidence>
<evidence type="ECO:0000256" key="12">
    <source>
        <dbReference type="ARBA" id="ARBA00023180"/>
    </source>
</evidence>
<keyword evidence="8" id="KW-1133">Transmembrane helix</keyword>
<dbReference type="Proteomes" id="UP000694541">
    <property type="component" value="Unplaced"/>
</dbReference>
<dbReference type="GO" id="GO:0006493">
    <property type="term" value="P:protein O-linked glycosylation"/>
    <property type="evidence" value="ECO:0007669"/>
    <property type="project" value="TreeGrafter"/>
</dbReference>
<dbReference type="EC" id="2.4.1.-" evidence="13"/>
<keyword evidence="10" id="KW-0443">Lipid metabolism</keyword>
<accession>A0A8B9NGU0</accession>
<dbReference type="InterPro" id="IPR002659">
    <property type="entry name" value="Glyco_trans_31"/>
</dbReference>
<evidence type="ECO:0000256" key="3">
    <source>
        <dbReference type="ARBA" id="ARBA00008661"/>
    </source>
</evidence>
<comment type="subcellular location">
    <subcellularLocation>
        <location evidence="1 13">Golgi apparatus membrane</location>
        <topology evidence="1 13">Single-pass type II membrane protein</topology>
    </subcellularLocation>
</comment>
<keyword evidence="7" id="KW-0735">Signal-anchor</keyword>
<dbReference type="Gene3D" id="3.90.550.50">
    <property type="match status" value="1"/>
</dbReference>
<evidence type="ECO:0000256" key="9">
    <source>
        <dbReference type="ARBA" id="ARBA00023034"/>
    </source>
</evidence>
<dbReference type="Ensembl" id="ENSANIT00000022442.1">
    <property type="protein sequence ID" value="ENSANIP00000021724.1"/>
    <property type="gene ID" value="ENSANIG00000014750.1"/>
</dbReference>
<evidence type="ECO:0000256" key="1">
    <source>
        <dbReference type="ARBA" id="ARBA00004323"/>
    </source>
</evidence>
<evidence type="ECO:0000256" key="8">
    <source>
        <dbReference type="ARBA" id="ARBA00022989"/>
    </source>
</evidence>
<dbReference type="AlphaFoldDB" id="A0A8B9NGU0"/>
<evidence type="ECO:0000256" key="6">
    <source>
        <dbReference type="ARBA" id="ARBA00022692"/>
    </source>
</evidence>
<keyword evidence="4 13" id="KW-0328">Glycosyltransferase</keyword>
<evidence type="ECO:0000256" key="7">
    <source>
        <dbReference type="ARBA" id="ARBA00022968"/>
    </source>
</evidence>
<evidence type="ECO:0000256" key="11">
    <source>
        <dbReference type="ARBA" id="ARBA00023136"/>
    </source>
</evidence>
<evidence type="ECO:0000313" key="15">
    <source>
        <dbReference type="Proteomes" id="UP000694541"/>
    </source>
</evidence>
<keyword evidence="9 13" id="KW-0333">Golgi apparatus</keyword>
<reference evidence="14" key="2">
    <citation type="submission" date="2025-09" db="UniProtKB">
        <authorList>
            <consortium name="Ensembl"/>
        </authorList>
    </citation>
    <scope>IDENTIFICATION</scope>
</reference>
<evidence type="ECO:0000256" key="13">
    <source>
        <dbReference type="RuleBase" id="RU363063"/>
    </source>
</evidence>
<keyword evidence="12" id="KW-0325">Glycoprotein</keyword>
<dbReference type="GO" id="GO:0000139">
    <property type="term" value="C:Golgi membrane"/>
    <property type="evidence" value="ECO:0007669"/>
    <property type="project" value="UniProtKB-SubCell"/>
</dbReference>